<dbReference type="PANTHER" id="PTHR24043:SF8">
    <property type="entry name" value="EGF-LIKE DOMAIN-CONTAINING PROTEIN"/>
    <property type="match status" value="1"/>
</dbReference>
<sequence length="665" mass="73022">MPWLTDNDDTTCNYEKGRSITVRLKTPHPLTWVRIVVKAAAYLRHFRLSYEIDGSESSVPCINPRSARVDDVTLDISCPTLAVVSHVTLSSWDVLRLCSLYISGGRNMALNQATRESSTYGMGTHWGSYRAVDGTPRYSSMIAFSQRTCSHTVPNRPGLAWWRVTFSNDVEINRFVIYNRRDCCEVRLVNFTLQALASSNSNVTYSYTDSGGPAQLVYTVVPAPVIGFPVKCVQFDVSKNTHSENIMTLCEVYVFGEGVCPAGKFGRQCERDCNCADQTDACFVSTGGCPSGCAAGYTGEDCYTQCNRGSYGKDCSKACSVHCAGDANPCNHVNGTCEQGCENGYLTPLCTPTCPRDRYGAGCNETCSEHCAGQLNICDHRDGTCLFGCEEGYGPPKCDEGESEQSSGSEQSADIITGVVVAAVAVVGAAVVLMIFFWRRRSVPKRHGESLWSNEEIILPQVPVNGTVHHTQVYGDLNQPSNIYETDEDKYDRPLSLAVGDGAYKNSLSINDTSVPPDQPDRRKKDADAWQANNYLNTSLKNMNQASNVVQSMESGHDERPANTGESCGQDGNSDNVYESVSDHYKRPKKLIGNSGPYESPLPLRRNFVSLDNCNGQNIRAAVGEAPDERKGDARRTYKRDNTRAKTDIMRYRGRMLSLSSPSAK</sequence>
<protein>
    <submittedName>
        <fullName evidence="4">Multiple epidermal growth factor-like domains 10</fullName>
    </submittedName>
</protein>
<comment type="caution">
    <text evidence="4">The sequence shown here is derived from an EMBL/GenBank/DDBJ whole genome shotgun (WGS) entry which is preliminary data.</text>
</comment>
<dbReference type="EMBL" id="BLXT01007490">
    <property type="protein sequence ID" value="GFO39317.1"/>
    <property type="molecule type" value="Genomic_DNA"/>
</dbReference>
<dbReference type="AlphaFoldDB" id="A0AAV4D543"/>
<evidence type="ECO:0000313" key="4">
    <source>
        <dbReference type="EMBL" id="GFO39317.1"/>
    </source>
</evidence>
<dbReference type="InterPro" id="IPR008979">
    <property type="entry name" value="Galactose-bd-like_sf"/>
</dbReference>
<dbReference type="GO" id="GO:0005044">
    <property type="term" value="F:scavenger receptor activity"/>
    <property type="evidence" value="ECO:0007669"/>
    <property type="project" value="InterPro"/>
</dbReference>
<dbReference type="SUPFAM" id="SSF49785">
    <property type="entry name" value="Galactose-binding domain-like"/>
    <property type="match status" value="1"/>
</dbReference>
<dbReference type="PANTHER" id="PTHR24043">
    <property type="entry name" value="SCAVENGER RECEPTOR CLASS F"/>
    <property type="match status" value="1"/>
</dbReference>
<feature type="region of interest" description="Disordered" evidence="2">
    <location>
        <begin position="506"/>
        <end position="526"/>
    </location>
</feature>
<gene>
    <name evidence="4" type="ORF">PoB_006582200</name>
</gene>
<keyword evidence="3" id="KW-1133">Transmembrane helix</keyword>
<feature type="compositionally biased region" description="Polar residues" evidence="2">
    <location>
        <begin position="564"/>
        <end position="579"/>
    </location>
</feature>
<evidence type="ECO:0000256" key="2">
    <source>
        <dbReference type="SAM" id="MobiDB-lite"/>
    </source>
</evidence>
<feature type="compositionally biased region" description="Polar residues" evidence="2">
    <location>
        <begin position="506"/>
        <end position="516"/>
    </location>
</feature>
<keyword evidence="1" id="KW-0245">EGF-like domain</keyword>
<name>A0AAV4D543_9GAST</name>
<evidence type="ECO:0000256" key="1">
    <source>
        <dbReference type="ARBA" id="ARBA00022536"/>
    </source>
</evidence>
<feature type="transmembrane region" description="Helical" evidence="3">
    <location>
        <begin position="415"/>
        <end position="438"/>
    </location>
</feature>
<proteinExistence type="predicted"/>
<evidence type="ECO:0000256" key="3">
    <source>
        <dbReference type="SAM" id="Phobius"/>
    </source>
</evidence>
<organism evidence="4 5">
    <name type="scientific">Plakobranchus ocellatus</name>
    <dbReference type="NCBI Taxonomy" id="259542"/>
    <lineage>
        <taxon>Eukaryota</taxon>
        <taxon>Metazoa</taxon>
        <taxon>Spiralia</taxon>
        <taxon>Lophotrochozoa</taxon>
        <taxon>Mollusca</taxon>
        <taxon>Gastropoda</taxon>
        <taxon>Heterobranchia</taxon>
        <taxon>Euthyneura</taxon>
        <taxon>Panpulmonata</taxon>
        <taxon>Sacoglossa</taxon>
        <taxon>Placobranchoidea</taxon>
        <taxon>Plakobranchidae</taxon>
        <taxon>Plakobranchus</taxon>
    </lineage>
</organism>
<feature type="region of interest" description="Disordered" evidence="2">
    <location>
        <begin position="550"/>
        <end position="579"/>
    </location>
</feature>
<keyword evidence="3" id="KW-0472">Membrane</keyword>
<dbReference type="Gene3D" id="2.60.120.260">
    <property type="entry name" value="Galactose-binding domain-like"/>
    <property type="match status" value="1"/>
</dbReference>
<dbReference type="Gene3D" id="2.170.300.10">
    <property type="entry name" value="Tie2 ligand-binding domain superfamily"/>
    <property type="match status" value="1"/>
</dbReference>
<reference evidence="4 5" key="1">
    <citation type="journal article" date="2021" name="Elife">
        <title>Chloroplast acquisition without the gene transfer in kleptoplastic sea slugs, Plakobranchus ocellatus.</title>
        <authorList>
            <person name="Maeda T."/>
            <person name="Takahashi S."/>
            <person name="Yoshida T."/>
            <person name="Shimamura S."/>
            <person name="Takaki Y."/>
            <person name="Nagai Y."/>
            <person name="Toyoda A."/>
            <person name="Suzuki Y."/>
            <person name="Arimoto A."/>
            <person name="Ishii H."/>
            <person name="Satoh N."/>
            <person name="Nishiyama T."/>
            <person name="Hasebe M."/>
            <person name="Maruyama T."/>
            <person name="Minagawa J."/>
            <person name="Obokata J."/>
            <person name="Shigenobu S."/>
        </authorList>
    </citation>
    <scope>NUCLEOTIDE SEQUENCE [LARGE SCALE GENOMIC DNA]</scope>
</reference>
<dbReference type="InterPro" id="IPR042635">
    <property type="entry name" value="MEGF10/SREC1/2-like"/>
</dbReference>
<keyword evidence="5" id="KW-1185">Reference proteome</keyword>
<dbReference type="Proteomes" id="UP000735302">
    <property type="component" value="Unassembled WGS sequence"/>
</dbReference>
<accession>A0AAV4D543</accession>
<keyword evidence="3" id="KW-0812">Transmembrane</keyword>
<dbReference type="Pfam" id="PF22633">
    <property type="entry name" value="F5_F8_type_C_2"/>
    <property type="match status" value="1"/>
</dbReference>
<evidence type="ECO:0000313" key="5">
    <source>
        <dbReference type="Proteomes" id="UP000735302"/>
    </source>
</evidence>